<dbReference type="Proteomes" id="UP000635606">
    <property type="component" value="Unassembled WGS sequence"/>
</dbReference>
<evidence type="ECO:0000313" key="7">
    <source>
        <dbReference type="EMBL" id="GIJ68361.1"/>
    </source>
</evidence>
<protein>
    <submittedName>
        <fullName evidence="7">Membrane protein</fullName>
    </submittedName>
</protein>
<evidence type="ECO:0000256" key="5">
    <source>
        <dbReference type="SAM" id="Phobius"/>
    </source>
</evidence>
<keyword evidence="3 5" id="KW-1133">Transmembrane helix</keyword>
<dbReference type="InterPro" id="IPR010652">
    <property type="entry name" value="DUF1232"/>
</dbReference>
<keyword evidence="4 5" id="KW-0472">Membrane</keyword>
<dbReference type="EMBL" id="BOPH01000039">
    <property type="protein sequence ID" value="GIJ68361.1"/>
    <property type="molecule type" value="Genomic_DNA"/>
</dbReference>
<feature type="transmembrane region" description="Helical" evidence="5">
    <location>
        <begin position="48"/>
        <end position="67"/>
    </location>
</feature>
<gene>
    <name evidence="7" type="ORF">Voc01_032780</name>
</gene>
<feature type="transmembrane region" description="Helical" evidence="5">
    <location>
        <begin position="15"/>
        <end position="36"/>
    </location>
</feature>
<organism evidence="7 8">
    <name type="scientific">Virgisporangium ochraceum</name>
    <dbReference type="NCBI Taxonomy" id="65505"/>
    <lineage>
        <taxon>Bacteria</taxon>
        <taxon>Bacillati</taxon>
        <taxon>Actinomycetota</taxon>
        <taxon>Actinomycetes</taxon>
        <taxon>Micromonosporales</taxon>
        <taxon>Micromonosporaceae</taxon>
        <taxon>Virgisporangium</taxon>
    </lineage>
</organism>
<keyword evidence="2 5" id="KW-0812">Transmembrane</keyword>
<dbReference type="AlphaFoldDB" id="A0A8J3ZVU1"/>
<evidence type="ECO:0000256" key="1">
    <source>
        <dbReference type="ARBA" id="ARBA00004127"/>
    </source>
</evidence>
<accession>A0A8J3ZVU1</accession>
<keyword evidence="8" id="KW-1185">Reference proteome</keyword>
<proteinExistence type="predicted"/>
<sequence length="106" mass="11383">MLHAAQGMSDGDWTIIAVLVGILAIATLIGAVVLALKVWKTKKMLGDLGAGGKVAFYGALIYTVFPVDLLPDPVYLDDMGVLTAALIYLTKLYHKRRAEQPGIRQG</sequence>
<evidence type="ECO:0000259" key="6">
    <source>
        <dbReference type="Pfam" id="PF06803"/>
    </source>
</evidence>
<feature type="domain" description="DUF1232" evidence="6">
    <location>
        <begin position="53"/>
        <end position="83"/>
    </location>
</feature>
<dbReference type="RefSeq" id="WP_239160244.1">
    <property type="nucleotide sequence ID" value="NZ_BOPH01000039.1"/>
</dbReference>
<evidence type="ECO:0000256" key="4">
    <source>
        <dbReference type="ARBA" id="ARBA00023136"/>
    </source>
</evidence>
<evidence type="ECO:0000256" key="2">
    <source>
        <dbReference type="ARBA" id="ARBA00022692"/>
    </source>
</evidence>
<evidence type="ECO:0000256" key="3">
    <source>
        <dbReference type="ARBA" id="ARBA00022989"/>
    </source>
</evidence>
<name>A0A8J3ZVU1_9ACTN</name>
<dbReference type="GO" id="GO:0012505">
    <property type="term" value="C:endomembrane system"/>
    <property type="evidence" value="ECO:0007669"/>
    <property type="project" value="UniProtKB-SubCell"/>
</dbReference>
<reference evidence="7" key="1">
    <citation type="submission" date="2021-01" db="EMBL/GenBank/DDBJ databases">
        <title>Whole genome shotgun sequence of Virgisporangium ochraceum NBRC 16418.</title>
        <authorList>
            <person name="Komaki H."/>
            <person name="Tamura T."/>
        </authorList>
    </citation>
    <scope>NUCLEOTIDE SEQUENCE</scope>
    <source>
        <strain evidence="7">NBRC 16418</strain>
    </source>
</reference>
<comment type="subcellular location">
    <subcellularLocation>
        <location evidence="1">Endomembrane system</location>
        <topology evidence="1">Multi-pass membrane protein</topology>
    </subcellularLocation>
</comment>
<evidence type="ECO:0000313" key="8">
    <source>
        <dbReference type="Proteomes" id="UP000635606"/>
    </source>
</evidence>
<comment type="caution">
    <text evidence="7">The sequence shown here is derived from an EMBL/GenBank/DDBJ whole genome shotgun (WGS) entry which is preliminary data.</text>
</comment>
<dbReference type="Pfam" id="PF06803">
    <property type="entry name" value="DUF1232"/>
    <property type="match status" value="1"/>
</dbReference>